<comment type="caution">
    <text evidence="1">The sequence shown here is derived from an EMBL/GenBank/DDBJ whole genome shotgun (WGS) entry which is preliminary data.</text>
</comment>
<protein>
    <submittedName>
        <fullName evidence="1">Uncharacterized protein</fullName>
    </submittedName>
</protein>
<evidence type="ECO:0000313" key="1">
    <source>
        <dbReference type="EMBL" id="PSF37703.1"/>
    </source>
</evidence>
<dbReference type="InterPro" id="IPR054053">
    <property type="entry name" value="DUF6887"/>
</dbReference>
<organism evidence="1 2">
    <name type="scientific">Aphanothece hegewaldii CCALA 016</name>
    <dbReference type="NCBI Taxonomy" id="2107694"/>
    <lineage>
        <taxon>Bacteria</taxon>
        <taxon>Bacillati</taxon>
        <taxon>Cyanobacteriota</taxon>
        <taxon>Cyanophyceae</taxon>
        <taxon>Oscillatoriophycideae</taxon>
        <taxon>Chroococcales</taxon>
        <taxon>Aphanothecaceae</taxon>
        <taxon>Aphanothece</taxon>
    </lineage>
</organism>
<reference evidence="1 2" key="1">
    <citation type="submission" date="2018-03" db="EMBL/GenBank/DDBJ databases">
        <title>The ancient ancestry and fast evolution of plastids.</title>
        <authorList>
            <person name="Moore K.R."/>
            <person name="Magnabosco C."/>
            <person name="Momper L."/>
            <person name="Gold D.A."/>
            <person name="Bosak T."/>
            <person name="Fournier G.P."/>
        </authorList>
    </citation>
    <scope>NUCLEOTIDE SEQUENCE [LARGE SCALE GENOMIC DNA]</scope>
    <source>
        <strain evidence="1 2">CCALA 016</strain>
    </source>
</reference>
<name>A0A2T1LZ92_9CHRO</name>
<keyword evidence="2" id="KW-1185">Reference proteome</keyword>
<sequence>MKPDFEQMSKAELKSYVLSHKNDDEAFYKLVDRWKGESQNSLGYPCPKTPEDIEKMKQTIKEKIRQIEEQA</sequence>
<proteinExistence type="predicted"/>
<accession>A0A2T1LZ92</accession>
<dbReference type="EMBL" id="PXOH01000007">
    <property type="protein sequence ID" value="PSF37703.1"/>
    <property type="molecule type" value="Genomic_DNA"/>
</dbReference>
<reference evidence="1 2" key="2">
    <citation type="submission" date="2018-03" db="EMBL/GenBank/DDBJ databases">
        <authorList>
            <person name="Keele B.F."/>
        </authorList>
    </citation>
    <scope>NUCLEOTIDE SEQUENCE [LARGE SCALE GENOMIC DNA]</scope>
    <source>
        <strain evidence="1 2">CCALA 016</strain>
    </source>
</reference>
<dbReference type="Pfam" id="PF21826">
    <property type="entry name" value="DUF6887"/>
    <property type="match status" value="1"/>
</dbReference>
<dbReference type="AlphaFoldDB" id="A0A2T1LZ92"/>
<gene>
    <name evidence="1" type="ORF">C7H19_09120</name>
</gene>
<evidence type="ECO:0000313" key="2">
    <source>
        <dbReference type="Proteomes" id="UP000239001"/>
    </source>
</evidence>
<dbReference type="Proteomes" id="UP000239001">
    <property type="component" value="Unassembled WGS sequence"/>
</dbReference>
<dbReference type="RefSeq" id="WP_106456644.1">
    <property type="nucleotide sequence ID" value="NZ_PXOH01000007.1"/>
</dbReference>
<dbReference type="OrthoDB" id="426753at2"/>